<organism evidence="1 2">
    <name type="scientific">Devosia nitrariae</name>
    <dbReference type="NCBI Taxonomy" id="2071872"/>
    <lineage>
        <taxon>Bacteria</taxon>
        <taxon>Pseudomonadati</taxon>
        <taxon>Pseudomonadota</taxon>
        <taxon>Alphaproteobacteria</taxon>
        <taxon>Hyphomicrobiales</taxon>
        <taxon>Devosiaceae</taxon>
        <taxon>Devosia</taxon>
    </lineage>
</organism>
<keyword evidence="2" id="KW-1185">Reference proteome</keyword>
<gene>
    <name evidence="1" type="ORF">GCM10010862_00790</name>
</gene>
<evidence type="ECO:0000313" key="2">
    <source>
        <dbReference type="Proteomes" id="UP001156691"/>
    </source>
</evidence>
<dbReference type="InterPro" id="IPR011250">
    <property type="entry name" value="OMP/PagP_B-barrel"/>
</dbReference>
<evidence type="ECO:0008006" key="3">
    <source>
        <dbReference type="Google" id="ProtNLM"/>
    </source>
</evidence>
<dbReference type="EMBL" id="BSNS01000001">
    <property type="protein sequence ID" value="GLQ52821.1"/>
    <property type="molecule type" value="Genomic_DNA"/>
</dbReference>
<dbReference type="RefSeq" id="WP_284338290.1">
    <property type="nucleotide sequence ID" value="NZ_BSNS01000001.1"/>
</dbReference>
<evidence type="ECO:0000313" key="1">
    <source>
        <dbReference type="EMBL" id="GLQ52821.1"/>
    </source>
</evidence>
<reference evidence="2" key="1">
    <citation type="journal article" date="2019" name="Int. J. Syst. Evol. Microbiol.">
        <title>The Global Catalogue of Microorganisms (GCM) 10K type strain sequencing project: providing services to taxonomists for standard genome sequencing and annotation.</title>
        <authorList>
            <consortium name="The Broad Institute Genomics Platform"/>
            <consortium name="The Broad Institute Genome Sequencing Center for Infectious Disease"/>
            <person name="Wu L."/>
            <person name="Ma J."/>
        </authorList>
    </citation>
    <scope>NUCLEOTIDE SEQUENCE [LARGE SCALE GENOMIC DNA]</scope>
    <source>
        <strain evidence="2">NBRC 112416</strain>
    </source>
</reference>
<comment type="caution">
    <text evidence="1">The sequence shown here is derived from an EMBL/GenBank/DDBJ whole genome shotgun (WGS) entry which is preliminary data.</text>
</comment>
<name>A0ABQ5VYT8_9HYPH</name>
<protein>
    <recommendedName>
        <fullName evidence="3">Transferrin-binding protein B C-lobe/N-lobe beta barrel domain-containing protein</fullName>
    </recommendedName>
</protein>
<dbReference type="Gene3D" id="2.40.160.90">
    <property type="match status" value="1"/>
</dbReference>
<accession>A0ABQ5VYT8</accession>
<dbReference type="SUPFAM" id="SSF56925">
    <property type="entry name" value="OMPA-like"/>
    <property type="match status" value="1"/>
</dbReference>
<proteinExistence type="predicted"/>
<dbReference type="Proteomes" id="UP001156691">
    <property type="component" value="Unassembled WGS sequence"/>
</dbReference>
<sequence>MDHAAAGDFTGTYGCKFFGPNGEEVGGVLSITGDGAVGSGFLSANQD</sequence>